<proteinExistence type="predicted"/>
<dbReference type="Proteomes" id="UP000823773">
    <property type="component" value="Unassembled WGS sequence"/>
</dbReference>
<sequence length="164" mass="17243">MQKEKLEKFKRRVSLGDLLTDRWENAREYGFGEGTSCYDNVLILGDVKVGAHTWIGPNTILDGSGGLMIGDHCSLSAGVQIYSHDTVRRSVTLGQAPIAYAPTRIGHGVYIGPNAIIAKGVTIGDGAVIGAMSFVNSDIPAGKKAWGTPACIAGDVVVADGVEQ</sequence>
<accession>A0ACC5STY4</accession>
<comment type="caution">
    <text evidence="1">The sequence shown here is derived from an EMBL/GenBank/DDBJ whole genome shotgun (WGS) entry which is preliminary data.</text>
</comment>
<evidence type="ECO:0000313" key="1">
    <source>
        <dbReference type="EMBL" id="MBP1872275.1"/>
    </source>
</evidence>
<gene>
    <name evidence="1" type="ORF">J2Z19_001987</name>
</gene>
<evidence type="ECO:0000313" key="2">
    <source>
        <dbReference type="Proteomes" id="UP000823773"/>
    </source>
</evidence>
<organism evidence="1 2">
    <name type="scientific">Ensifer adhaerens</name>
    <name type="common">Sinorhizobium morelense</name>
    <dbReference type="NCBI Taxonomy" id="106592"/>
    <lineage>
        <taxon>Bacteria</taxon>
        <taxon>Pseudomonadati</taxon>
        <taxon>Pseudomonadota</taxon>
        <taxon>Alphaproteobacteria</taxon>
        <taxon>Hyphomicrobiales</taxon>
        <taxon>Rhizobiaceae</taxon>
        <taxon>Sinorhizobium/Ensifer group</taxon>
        <taxon>Ensifer</taxon>
    </lineage>
</organism>
<protein>
    <submittedName>
        <fullName evidence="1">Acetyltransferase-like isoleucine patch superfamily enzyme</fullName>
    </submittedName>
</protein>
<name>A0ACC5STY4_ENSAD</name>
<reference evidence="1" key="1">
    <citation type="submission" date="2021-03" db="EMBL/GenBank/DDBJ databases">
        <title>Genomic Encyclopedia of Type Strains, Phase IV (KMG-IV): sequencing the most valuable type-strain genomes for metagenomic binning, comparative biology and taxonomic classification.</title>
        <authorList>
            <person name="Goeker M."/>
        </authorList>
    </citation>
    <scope>NUCLEOTIDE SEQUENCE</scope>
    <source>
        <strain evidence="1">DSM 18131</strain>
    </source>
</reference>
<keyword evidence="2" id="KW-1185">Reference proteome</keyword>
<dbReference type="EMBL" id="JAGGJR010000002">
    <property type="protein sequence ID" value="MBP1872275.1"/>
    <property type="molecule type" value="Genomic_DNA"/>
</dbReference>